<dbReference type="Proteomes" id="UP000235994">
    <property type="component" value="Unassembled WGS sequence"/>
</dbReference>
<reference evidence="1 2" key="1">
    <citation type="submission" date="2018-01" db="EMBL/GenBank/DDBJ databases">
        <title>The draft genome of an aniline degradation strain ANB-1.</title>
        <authorList>
            <person name="Zhang L."/>
            <person name="Jiang J."/>
        </authorList>
    </citation>
    <scope>NUCLEOTIDE SEQUENCE [LARGE SCALE GENOMIC DNA]</scope>
    <source>
        <strain evidence="1 2">ANB-1</strain>
    </source>
</reference>
<comment type="caution">
    <text evidence="1">The sequence shown here is derived from an EMBL/GenBank/DDBJ whole genome shotgun (WGS) entry which is preliminary data.</text>
</comment>
<dbReference type="AlphaFoldDB" id="A0A2N8KJ32"/>
<protein>
    <recommendedName>
        <fullName evidence="3">DUF1488 domain-containing protein</fullName>
    </recommendedName>
</protein>
<evidence type="ECO:0008006" key="3">
    <source>
        <dbReference type="Google" id="ProtNLM"/>
    </source>
</evidence>
<evidence type="ECO:0000313" key="1">
    <source>
        <dbReference type="EMBL" id="PND33458.1"/>
    </source>
</evidence>
<dbReference type="SUPFAM" id="SSF160272">
    <property type="entry name" value="Shew3726-like"/>
    <property type="match status" value="1"/>
</dbReference>
<gene>
    <name evidence="1" type="ORF">C1I89_13340</name>
</gene>
<accession>A0A2N8KJ32</accession>
<dbReference type="EMBL" id="POQS01000003">
    <property type="protein sequence ID" value="PND33458.1"/>
    <property type="molecule type" value="Genomic_DNA"/>
</dbReference>
<dbReference type="InterPro" id="IPR009962">
    <property type="entry name" value="DUF1488"/>
</dbReference>
<sequence length="85" mass="9283">MKFTKSTEAKAQGDAVVFVMELSGVRRQFEISGDVLRRRFGARDDTAVELLHAFEQGAEAIREAAREARSVPADGPIMLGAGDFQ</sequence>
<name>A0A2N8KJ32_9BURK</name>
<dbReference type="RefSeq" id="WP_102773244.1">
    <property type="nucleotide sequence ID" value="NZ_POQS01000003.1"/>
</dbReference>
<proteinExistence type="predicted"/>
<keyword evidence="2" id="KW-1185">Reference proteome</keyword>
<dbReference type="InterPro" id="IPR036692">
    <property type="entry name" value="Shew3726-like_sf"/>
</dbReference>
<evidence type="ECO:0000313" key="2">
    <source>
        <dbReference type="Proteomes" id="UP000235994"/>
    </source>
</evidence>
<organism evidence="1 2">
    <name type="scientific">Achromobacter pulmonis</name>
    <dbReference type="NCBI Taxonomy" id="1389932"/>
    <lineage>
        <taxon>Bacteria</taxon>
        <taxon>Pseudomonadati</taxon>
        <taxon>Pseudomonadota</taxon>
        <taxon>Betaproteobacteria</taxon>
        <taxon>Burkholderiales</taxon>
        <taxon>Alcaligenaceae</taxon>
        <taxon>Achromobacter</taxon>
    </lineage>
</organism>
<dbReference type="Pfam" id="PF07369">
    <property type="entry name" value="DUF1488"/>
    <property type="match status" value="1"/>
</dbReference>